<dbReference type="GO" id="GO:0005737">
    <property type="term" value="C:cytoplasm"/>
    <property type="evidence" value="ECO:0007669"/>
    <property type="project" value="UniProtKB-SubCell"/>
</dbReference>
<dbReference type="AlphaFoldDB" id="A0A101FG80"/>
<evidence type="ECO:0000313" key="7">
    <source>
        <dbReference type="EMBL" id="KUK36478.1"/>
    </source>
</evidence>
<dbReference type="PANTHER" id="PTHR45782">
    <property type="entry name" value="MITOCHONDRIAL RIBOSOME-ASSOCIATED GTPASE 1"/>
    <property type="match status" value="1"/>
</dbReference>
<dbReference type="InterPro" id="IPR006073">
    <property type="entry name" value="GTP-bd"/>
</dbReference>
<keyword evidence="3 4" id="KW-0342">GTP-binding</keyword>
<name>A0A101FG80_9THEO</name>
<protein>
    <recommendedName>
        <fullName evidence="1 4">Ribosome biogenesis GTPase A</fullName>
    </recommendedName>
</protein>
<comment type="function">
    <text evidence="4">Required for a late step of 50S ribosomal subunit assembly. Has GTPase activity.</text>
</comment>
<keyword evidence="2 4" id="KW-0547">Nucleotide-binding</keyword>
<dbReference type="InterPro" id="IPR023179">
    <property type="entry name" value="GTP-bd_ortho_bundle_sf"/>
</dbReference>
<evidence type="ECO:0000256" key="4">
    <source>
        <dbReference type="PIRNR" id="PIRNR006230"/>
    </source>
</evidence>
<sequence length="271" mass="30485">MSDFGKREALLSRYFKVVDLFFEVADARCPMSSRSREIRRLVRGRKSVLILNKADLADPAATKRWVGFFSEVGERVLAVDSLRGKGLQRVGELLQSEAEDLKRRLWDKERRWRPLRVAALGIPNTGKSSFLNQIVGRRAAATGNRPGVTRGPQWIHLHNVISVLDTPGVLPPSVRDEEAVFKLALIGALKLEDRDPEIIARRLLEFLKDHYPAAVSRSWGAAEDTPPNLECIARSKNFLLPDGRLDLQRTAVFLVNAMRSGKLGRITLEFP</sequence>
<dbReference type="GO" id="GO:0005525">
    <property type="term" value="F:GTP binding"/>
    <property type="evidence" value="ECO:0007669"/>
    <property type="project" value="UniProtKB-KW"/>
</dbReference>
<dbReference type="InterPro" id="IPR019991">
    <property type="entry name" value="GTP-bd_ribosome_bgen"/>
</dbReference>
<evidence type="ECO:0000256" key="1">
    <source>
        <dbReference type="ARBA" id="ARBA00014898"/>
    </source>
</evidence>
<keyword evidence="4" id="KW-0963">Cytoplasm</keyword>
<dbReference type="PATRIC" id="fig|85874.4.peg.177"/>
<reference evidence="8" key="1">
    <citation type="journal article" date="2015" name="MBio">
        <title>Genome-Resolved Metagenomic Analysis Reveals Roles for Candidate Phyla and Other Microbial Community Members in Biogeochemical Transformations in Oil Reservoirs.</title>
        <authorList>
            <person name="Hu P."/>
            <person name="Tom L."/>
            <person name="Singh A."/>
            <person name="Thomas B.C."/>
            <person name="Baker B.J."/>
            <person name="Piceno Y.M."/>
            <person name="Andersen G.L."/>
            <person name="Banfield J.F."/>
        </authorList>
    </citation>
    <scope>NUCLEOTIDE SEQUENCE [LARGE SCALE GENOMIC DNA]</scope>
</reference>
<comment type="caution">
    <text evidence="7">The sequence shown here is derived from an EMBL/GenBank/DDBJ whole genome shotgun (WGS) entry which is preliminary data.</text>
</comment>
<dbReference type="PROSITE" id="PS51721">
    <property type="entry name" value="G_CP"/>
    <property type="match status" value="1"/>
</dbReference>
<feature type="binding site" evidence="5">
    <location>
        <position position="168"/>
    </location>
    <ligand>
        <name>GTP</name>
        <dbReference type="ChEBI" id="CHEBI:37565"/>
    </ligand>
</feature>
<dbReference type="Gene3D" id="1.10.1580.10">
    <property type="match status" value="1"/>
</dbReference>
<comment type="similarity">
    <text evidence="4">Belongs to the TRAFAC class YlqF/YawG GTPase family. MTG1 subfamily.</text>
</comment>
<feature type="binding site" evidence="5">
    <location>
        <begin position="124"/>
        <end position="129"/>
    </location>
    <ligand>
        <name>GTP</name>
        <dbReference type="ChEBI" id="CHEBI:37565"/>
    </ligand>
</feature>
<dbReference type="Pfam" id="PF01926">
    <property type="entry name" value="MMR_HSR1"/>
    <property type="match status" value="1"/>
</dbReference>
<proteinExistence type="inferred from homology"/>
<comment type="subcellular location">
    <subcellularLocation>
        <location evidence="4">Cytoplasm</location>
    </subcellularLocation>
</comment>
<organism evidence="7 8">
    <name type="scientific">Thermacetogenium phaeum</name>
    <dbReference type="NCBI Taxonomy" id="85874"/>
    <lineage>
        <taxon>Bacteria</taxon>
        <taxon>Bacillati</taxon>
        <taxon>Bacillota</taxon>
        <taxon>Clostridia</taxon>
        <taxon>Thermoanaerobacterales</taxon>
        <taxon>Thermoanaerobacteraceae</taxon>
        <taxon>Thermacetogenium</taxon>
    </lineage>
</organism>
<dbReference type="SUPFAM" id="SSF52540">
    <property type="entry name" value="P-loop containing nucleoside triphosphate hydrolases"/>
    <property type="match status" value="1"/>
</dbReference>
<feature type="domain" description="CP-type G" evidence="6">
    <location>
        <begin position="8"/>
        <end position="172"/>
    </location>
</feature>
<dbReference type="Proteomes" id="UP000053326">
    <property type="component" value="Unassembled WGS sequence"/>
</dbReference>
<evidence type="ECO:0000256" key="5">
    <source>
        <dbReference type="PIRSR" id="PIRSR006230-1"/>
    </source>
</evidence>
<feature type="binding site" evidence="5">
    <location>
        <begin position="52"/>
        <end position="55"/>
    </location>
    <ligand>
        <name>GTP</name>
        <dbReference type="ChEBI" id="CHEBI:37565"/>
    </ligand>
</feature>
<evidence type="ECO:0000313" key="8">
    <source>
        <dbReference type="Proteomes" id="UP000053326"/>
    </source>
</evidence>
<accession>A0A101FG80</accession>
<evidence type="ECO:0000256" key="3">
    <source>
        <dbReference type="ARBA" id="ARBA00023134"/>
    </source>
</evidence>
<dbReference type="Gene3D" id="3.40.50.300">
    <property type="entry name" value="P-loop containing nucleotide triphosphate hydrolases"/>
    <property type="match status" value="1"/>
</dbReference>
<dbReference type="NCBIfam" id="TIGR03596">
    <property type="entry name" value="GTPase_YlqF"/>
    <property type="match status" value="1"/>
</dbReference>
<gene>
    <name evidence="7" type="ORF">XD66_0819</name>
</gene>
<evidence type="ECO:0000256" key="2">
    <source>
        <dbReference type="ARBA" id="ARBA00022741"/>
    </source>
</evidence>
<dbReference type="GO" id="GO:0003924">
    <property type="term" value="F:GTPase activity"/>
    <property type="evidence" value="ECO:0007669"/>
    <property type="project" value="TreeGrafter"/>
</dbReference>
<dbReference type="InterPro" id="IPR030378">
    <property type="entry name" value="G_CP_dom"/>
</dbReference>
<dbReference type="InterPro" id="IPR016478">
    <property type="entry name" value="GTPase_MTG1"/>
</dbReference>
<dbReference type="PANTHER" id="PTHR45782:SF4">
    <property type="entry name" value="MITOCHONDRIAL RIBOSOME-ASSOCIATED GTPASE 1"/>
    <property type="match status" value="1"/>
</dbReference>
<dbReference type="GO" id="GO:0006412">
    <property type="term" value="P:translation"/>
    <property type="evidence" value="ECO:0007669"/>
    <property type="project" value="TreeGrafter"/>
</dbReference>
<dbReference type="EMBL" id="LGFO01000089">
    <property type="protein sequence ID" value="KUK36478.1"/>
    <property type="molecule type" value="Genomic_DNA"/>
</dbReference>
<dbReference type="CDD" id="cd01856">
    <property type="entry name" value="YlqF"/>
    <property type="match status" value="1"/>
</dbReference>
<evidence type="ECO:0000259" key="6">
    <source>
        <dbReference type="PROSITE" id="PS51721"/>
    </source>
</evidence>
<dbReference type="InterPro" id="IPR027417">
    <property type="entry name" value="P-loop_NTPase"/>
</dbReference>
<dbReference type="PIRSF" id="PIRSF006230">
    <property type="entry name" value="MG442"/>
    <property type="match status" value="1"/>
</dbReference>